<feature type="transmembrane region" description="Helical" evidence="8">
    <location>
        <begin position="403"/>
        <end position="423"/>
    </location>
</feature>
<dbReference type="RefSeq" id="WP_181363025.1">
    <property type="nucleotide sequence ID" value="NZ_MPDK01000016.1"/>
</dbReference>
<comment type="caution">
    <text evidence="10">The sequence shown here is derived from an EMBL/GenBank/DDBJ whole genome shotgun (WGS) entry which is preliminary data.</text>
</comment>
<feature type="transmembrane region" description="Helical" evidence="8">
    <location>
        <begin position="40"/>
        <end position="63"/>
    </location>
</feature>
<dbReference type="PANTHER" id="PTHR42718:SF9">
    <property type="entry name" value="MAJOR FACILITATOR SUPERFAMILY MULTIDRUG TRANSPORTER MFSC"/>
    <property type="match status" value="1"/>
</dbReference>
<evidence type="ECO:0000256" key="7">
    <source>
        <dbReference type="ARBA" id="ARBA00023136"/>
    </source>
</evidence>
<dbReference type="EMBL" id="MPDK01000016">
    <property type="protein sequence ID" value="PWI57214.1"/>
    <property type="molecule type" value="Genomic_DNA"/>
</dbReference>
<dbReference type="Gene3D" id="1.20.1720.10">
    <property type="entry name" value="Multidrug resistance protein D"/>
    <property type="match status" value="1"/>
</dbReference>
<dbReference type="Gene3D" id="1.20.1250.20">
    <property type="entry name" value="MFS general substrate transporter like domains"/>
    <property type="match status" value="1"/>
</dbReference>
<sequence length="479" mass="51646">MTRRQLWLAFSFVTTATFMVNVDSSIVNVALPTLSHQFHLSVASLQWVVTMYLLVITAILPIVAKLADVFGRRRIFVIGLMIFSLSSLFCGLSPNFPDLVAARGLQGVGGAIMQANVMSIVTLMFPVEMRGRALGTIGSVVAAGTLMGPILGGLLISWFGWPSIFYVNVPIGILGVAGILRYVPEFPGKPLQRSFDLLGGVLFAAFVVSFLTLFADLSHAAVSYKDGALTIVTALLLYAFIRVESRHPEPLVELSVFKRPLFSAAMGAGLLYWILMLFPAFLMPLYLQEVLHLPVWEIGLLMTPQSIAMLVISPIGGYLSDRYGTVGPAALGIGLFVAADIWFASLGTHASLLSAIGALTLQGIAAGMFSSPNNAEIFNRADKEMTGIVGGLIASERNFGRSLGVTFAALALSLGMQLFSGTRVKSAEMGVLPSHVFVTGFDFAFWIAVCVALLAMMFVFYPRLRRDKGLREVAMIKGE</sequence>
<feature type="transmembrane region" description="Helical" evidence="8">
    <location>
        <begin position="164"/>
        <end position="183"/>
    </location>
</feature>
<feature type="transmembrane region" description="Helical" evidence="8">
    <location>
        <begin position="221"/>
        <end position="241"/>
    </location>
</feature>
<dbReference type="GO" id="GO:0022857">
    <property type="term" value="F:transmembrane transporter activity"/>
    <property type="evidence" value="ECO:0007669"/>
    <property type="project" value="InterPro"/>
</dbReference>
<evidence type="ECO:0000313" key="10">
    <source>
        <dbReference type="EMBL" id="PWI57214.1"/>
    </source>
</evidence>
<dbReference type="NCBIfam" id="TIGR00711">
    <property type="entry name" value="efflux_EmrB"/>
    <property type="match status" value="1"/>
</dbReference>
<protein>
    <recommendedName>
        <fullName evidence="9">Major facilitator superfamily (MFS) profile domain-containing protein</fullName>
    </recommendedName>
</protein>
<keyword evidence="3" id="KW-0813">Transport</keyword>
<dbReference type="PRINTS" id="PR01036">
    <property type="entry name" value="TCRTETB"/>
</dbReference>
<reference evidence="10 11" key="1">
    <citation type="submission" date="2016-11" db="EMBL/GenBank/DDBJ databases">
        <title>Comparative genomics of Acidibacillus ferroxidans species.</title>
        <authorList>
            <person name="Oliveira G."/>
            <person name="Nunes G."/>
            <person name="Oliveira R."/>
            <person name="Araujo F."/>
            <person name="Salim A."/>
            <person name="Scholte L."/>
            <person name="Morais D."/>
            <person name="Nancucheo I."/>
            <person name="Johnson D.B."/>
            <person name="Grail B."/>
            <person name="Bittencourt J."/>
            <person name="Valadares R."/>
        </authorList>
    </citation>
    <scope>NUCLEOTIDE SEQUENCE [LARGE SCALE GENOMIC DNA]</scope>
    <source>
        <strain evidence="10 11">Y002</strain>
    </source>
</reference>
<dbReference type="PANTHER" id="PTHR42718">
    <property type="entry name" value="MAJOR FACILITATOR SUPERFAMILY MULTIDRUG TRANSPORTER MFSC"/>
    <property type="match status" value="1"/>
</dbReference>
<evidence type="ECO:0000256" key="1">
    <source>
        <dbReference type="ARBA" id="ARBA00004651"/>
    </source>
</evidence>
<feature type="domain" description="Major facilitator superfamily (MFS) profile" evidence="9">
    <location>
        <begin position="9"/>
        <end position="467"/>
    </location>
</feature>
<keyword evidence="7 8" id="KW-0472">Membrane</keyword>
<dbReference type="AlphaFoldDB" id="A0A2U3D7F4"/>
<name>A0A2U3D7F4_SULT2</name>
<evidence type="ECO:0000256" key="5">
    <source>
        <dbReference type="ARBA" id="ARBA00022692"/>
    </source>
</evidence>
<dbReference type="PROSITE" id="PS50850">
    <property type="entry name" value="MFS"/>
    <property type="match status" value="1"/>
</dbReference>
<feature type="transmembrane region" description="Helical" evidence="8">
    <location>
        <begin position="326"/>
        <end position="344"/>
    </location>
</feature>
<feature type="transmembrane region" description="Helical" evidence="8">
    <location>
        <begin position="443"/>
        <end position="461"/>
    </location>
</feature>
<evidence type="ECO:0000256" key="2">
    <source>
        <dbReference type="ARBA" id="ARBA00008537"/>
    </source>
</evidence>
<organism evidence="10 11">
    <name type="scientific">Sulfoacidibacillus thermotolerans</name>
    <name type="common">Acidibacillus sulfuroxidans</name>
    <dbReference type="NCBI Taxonomy" id="1765684"/>
    <lineage>
        <taxon>Bacteria</taxon>
        <taxon>Bacillati</taxon>
        <taxon>Bacillota</taxon>
        <taxon>Bacilli</taxon>
        <taxon>Bacillales</taxon>
        <taxon>Alicyclobacillaceae</taxon>
        <taxon>Sulfoacidibacillus</taxon>
    </lineage>
</organism>
<evidence type="ECO:0000256" key="8">
    <source>
        <dbReference type="SAM" id="Phobius"/>
    </source>
</evidence>
<gene>
    <name evidence="10" type="ORF">BM613_09480</name>
</gene>
<accession>A0A2U3D7F4</accession>
<dbReference type="PROSITE" id="PS00216">
    <property type="entry name" value="SUGAR_TRANSPORT_1"/>
    <property type="match status" value="1"/>
</dbReference>
<feature type="transmembrane region" description="Helical" evidence="8">
    <location>
        <begin position="298"/>
        <end position="319"/>
    </location>
</feature>
<evidence type="ECO:0000256" key="4">
    <source>
        <dbReference type="ARBA" id="ARBA00022475"/>
    </source>
</evidence>
<dbReference type="CDD" id="cd17321">
    <property type="entry name" value="MFS_MMR_MDR_like"/>
    <property type="match status" value="1"/>
</dbReference>
<evidence type="ECO:0000313" key="11">
    <source>
        <dbReference type="Proteomes" id="UP000245380"/>
    </source>
</evidence>
<dbReference type="InterPro" id="IPR020846">
    <property type="entry name" value="MFS_dom"/>
</dbReference>
<dbReference type="SUPFAM" id="SSF103473">
    <property type="entry name" value="MFS general substrate transporter"/>
    <property type="match status" value="1"/>
</dbReference>
<keyword evidence="4" id="KW-1003">Cell membrane</keyword>
<feature type="transmembrane region" description="Helical" evidence="8">
    <location>
        <begin position="195"/>
        <end position="215"/>
    </location>
</feature>
<comment type="subcellular location">
    <subcellularLocation>
        <location evidence="1">Cell membrane</location>
        <topology evidence="1">Multi-pass membrane protein</topology>
    </subcellularLocation>
</comment>
<evidence type="ECO:0000256" key="6">
    <source>
        <dbReference type="ARBA" id="ARBA00022989"/>
    </source>
</evidence>
<dbReference type="InterPro" id="IPR004638">
    <property type="entry name" value="EmrB-like"/>
</dbReference>
<feature type="transmembrane region" description="Helical" evidence="8">
    <location>
        <begin position="75"/>
        <end position="96"/>
    </location>
</feature>
<keyword evidence="5 8" id="KW-0812">Transmembrane</keyword>
<feature type="transmembrane region" description="Helical" evidence="8">
    <location>
        <begin position="350"/>
        <end position="370"/>
    </location>
</feature>
<feature type="transmembrane region" description="Helical" evidence="8">
    <location>
        <begin position="134"/>
        <end position="158"/>
    </location>
</feature>
<evidence type="ECO:0000259" key="9">
    <source>
        <dbReference type="PROSITE" id="PS50850"/>
    </source>
</evidence>
<feature type="transmembrane region" description="Helical" evidence="8">
    <location>
        <begin position="261"/>
        <end position="286"/>
    </location>
</feature>
<dbReference type="Pfam" id="PF07690">
    <property type="entry name" value="MFS_1"/>
    <property type="match status" value="1"/>
</dbReference>
<proteinExistence type="inferred from homology"/>
<dbReference type="InterPro" id="IPR005829">
    <property type="entry name" value="Sugar_transporter_CS"/>
</dbReference>
<comment type="similarity">
    <text evidence="2">Belongs to the major facilitator superfamily. EmrB family.</text>
</comment>
<keyword evidence="6 8" id="KW-1133">Transmembrane helix</keyword>
<keyword evidence="11" id="KW-1185">Reference proteome</keyword>
<feature type="transmembrane region" description="Helical" evidence="8">
    <location>
        <begin position="108"/>
        <end position="127"/>
    </location>
</feature>
<dbReference type="InterPro" id="IPR036259">
    <property type="entry name" value="MFS_trans_sf"/>
</dbReference>
<dbReference type="GO" id="GO:0005886">
    <property type="term" value="C:plasma membrane"/>
    <property type="evidence" value="ECO:0007669"/>
    <property type="project" value="UniProtKB-SubCell"/>
</dbReference>
<dbReference type="InterPro" id="IPR011701">
    <property type="entry name" value="MFS"/>
</dbReference>
<evidence type="ECO:0000256" key="3">
    <source>
        <dbReference type="ARBA" id="ARBA00022448"/>
    </source>
</evidence>
<dbReference type="Proteomes" id="UP000245380">
    <property type="component" value="Unassembled WGS sequence"/>
</dbReference>